<evidence type="ECO:0000313" key="9">
    <source>
        <dbReference type="EMBL" id="OIT07879.1"/>
    </source>
</evidence>
<evidence type="ECO:0000256" key="5">
    <source>
        <dbReference type="ARBA" id="ARBA00023136"/>
    </source>
</evidence>
<feature type="domain" description="Peptidase M50" evidence="8">
    <location>
        <begin position="197"/>
        <end position="550"/>
    </location>
</feature>
<comment type="caution">
    <text evidence="9">The sequence shown here is derived from an EMBL/GenBank/DDBJ whole genome shotgun (WGS) entry which is preliminary data.</text>
</comment>
<feature type="transmembrane region" description="Helical" evidence="7">
    <location>
        <begin position="223"/>
        <end position="245"/>
    </location>
</feature>
<dbReference type="GO" id="GO:0071475">
    <property type="term" value="P:cellular hyperosmotic salinity response"/>
    <property type="evidence" value="ECO:0007669"/>
    <property type="project" value="EnsemblPlants"/>
</dbReference>
<comment type="subcellular location">
    <subcellularLocation>
        <location evidence="1">Endomembrane system</location>
        <topology evidence="1">Multi-pass membrane protein</topology>
    </subcellularLocation>
</comment>
<comment type="similarity">
    <text evidence="2">Belongs to the peptidase M50A family.</text>
</comment>
<evidence type="ECO:0000313" key="10">
    <source>
        <dbReference type="Proteomes" id="UP000187609"/>
    </source>
</evidence>
<dbReference type="OMA" id="FYSWGRW"/>
<feature type="transmembrane region" description="Helical" evidence="7">
    <location>
        <begin position="193"/>
        <end position="211"/>
    </location>
</feature>
<accession>A0A1J6JDX8</accession>
<evidence type="ECO:0000256" key="4">
    <source>
        <dbReference type="ARBA" id="ARBA00022989"/>
    </source>
</evidence>
<dbReference type="Pfam" id="PF02163">
    <property type="entry name" value="Peptidase_M50"/>
    <property type="match status" value="1"/>
</dbReference>
<keyword evidence="3 7" id="KW-0812">Transmembrane</keyword>
<dbReference type="EMBL" id="MJEQ01037183">
    <property type="protein sequence ID" value="OIT07879.1"/>
    <property type="molecule type" value="Genomic_DNA"/>
</dbReference>
<sequence length="574" mass="63512">MRSSWLVNPLRCLKAWFSMGVGFSLAVLAAVTMILLYEIGQILCLYYGNTQMSYVMSGYLFGFSSMISGLTISLADIGYLCISSIISVSVHELGHALAAARLTDVSSSDAPINHTSGTRNPKPKPKQWILKGQEYEFQFTHNVLRCFCLSILNSLPFTQKVLNGGKFSTCVFGLMGNVGTTFWKSSEGIQMEYIAVFLAALFPGALVAFNHELLLALSKVSALRIYCAGVWHNAALCAVCAWALLVQPLVLSPFYIHDEGPVVLDVSPTSPLSGYLSPGDVILSLDGVRINNLQEWSQMIAILTEHYQNSQNHSLPGNSMKTSVGKGYCVPYSLIEESKHISLKGNETSCPDELSPFITIPCLDQAMPDDDNLEVNHQRDGGELHCLYAMDILNLEKCGDDWGRIRNNRSSCLCSKDKACFVPLLETGVAWVEIAYSSSPLQCSQLGTMRVVDDDNSRENPCVKTFVFVGDINSMKHSVLLTSYQPRWSAKFGAHLPYVLEKFLMFTFNVSLTLALLNSLPVYFLDGEAISEVIIHYSRFLSSRRRRTILQYFLLGGTVASILIILVQVFLVLL</sequence>
<evidence type="ECO:0000256" key="7">
    <source>
        <dbReference type="SAM" id="Phobius"/>
    </source>
</evidence>
<dbReference type="SUPFAM" id="SSF50156">
    <property type="entry name" value="PDZ domain-like"/>
    <property type="match status" value="1"/>
</dbReference>
<evidence type="ECO:0000256" key="1">
    <source>
        <dbReference type="ARBA" id="ARBA00004127"/>
    </source>
</evidence>
<dbReference type="InterPro" id="IPR008915">
    <property type="entry name" value="Peptidase_M50"/>
</dbReference>
<gene>
    <name evidence="9" type="primary">S2P</name>
    <name evidence="9" type="ORF">A4A49_07317</name>
</gene>
<reference evidence="9" key="1">
    <citation type="submission" date="2016-11" db="EMBL/GenBank/DDBJ databases">
        <title>The genome of Nicotiana attenuata.</title>
        <authorList>
            <person name="Xu S."/>
            <person name="Brockmoeller T."/>
            <person name="Gaquerel E."/>
            <person name="Navarro A."/>
            <person name="Kuhl H."/>
            <person name="Gase K."/>
            <person name="Ling Z."/>
            <person name="Zhou W."/>
            <person name="Kreitzer C."/>
            <person name="Stanke M."/>
            <person name="Tang H."/>
            <person name="Lyons E."/>
            <person name="Pandey P."/>
            <person name="Pandey S.P."/>
            <person name="Timmermann B."/>
            <person name="Baldwin I.T."/>
        </authorList>
    </citation>
    <scope>NUCLEOTIDE SEQUENCE [LARGE SCALE GENOMIC DNA]</scope>
    <source>
        <strain evidence="9">UT</strain>
    </source>
</reference>
<dbReference type="Gramene" id="OIT07879">
    <property type="protein sequence ID" value="OIT07879"/>
    <property type="gene ID" value="A4A49_07317"/>
</dbReference>
<dbReference type="GO" id="GO:0031293">
    <property type="term" value="P:membrane protein intracellular domain proteolysis"/>
    <property type="evidence" value="ECO:0007669"/>
    <property type="project" value="TreeGrafter"/>
</dbReference>
<dbReference type="GO" id="GO:1900457">
    <property type="term" value="P:regulation of brassinosteroid mediated signaling pathway"/>
    <property type="evidence" value="ECO:0007669"/>
    <property type="project" value="EnsemblPlants"/>
</dbReference>
<dbReference type="PANTHER" id="PTHR13325:SF3">
    <property type="entry name" value="MEMBRANE-BOUND TRANSCRIPTION FACTOR SITE-2 PROTEASE"/>
    <property type="match status" value="1"/>
</dbReference>
<keyword evidence="10" id="KW-1185">Reference proteome</keyword>
<keyword evidence="4 7" id="KW-1133">Transmembrane helix</keyword>
<dbReference type="GO" id="GO:1905897">
    <property type="term" value="P:regulation of response to endoplasmic reticulum stress"/>
    <property type="evidence" value="ECO:0007669"/>
    <property type="project" value="EnsemblPlants"/>
</dbReference>
<evidence type="ECO:0000256" key="3">
    <source>
        <dbReference type="ARBA" id="ARBA00022692"/>
    </source>
</evidence>
<dbReference type="GO" id="GO:0000139">
    <property type="term" value="C:Golgi membrane"/>
    <property type="evidence" value="ECO:0007669"/>
    <property type="project" value="EnsemblPlants"/>
</dbReference>
<evidence type="ECO:0000256" key="2">
    <source>
        <dbReference type="ARBA" id="ARBA00009989"/>
    </source>
</evidence>
<protein>
    <recommendedName>
        <fullName evidence="6">Endopeptidase S2P</fullName>
    </recommendedName>
</protein>
<feature type="transmembrane region" description="Helical" evidence="7">
    <location>
        <begin position="549"/>
        <end position="573"/>
    </location>
</feature>
<dbReference type="Gene3D" id="2.30.42.10">
    <property type="match status" value="1"/>
</dbReference>
<feature type="transmembrane region" description="Helical" evidence="7">
    <location>
        <begin position="12"/>
        <end position="37"/>
    </location>
</feature>
<name>A0A1J6JDX8_NICAT</name>
<feature type="transmembrane region" description="Helical" evidence="7">
    <location>
        <begin position="57"/>
        <end position="82"/>
    </location>
</feature>
<evidence type="ECO:0000256" key="6">
    <source>
        <dbReference type="ARBA" id="ARBA00032658"/>
    </source>
</evidence>
<dbReference type="Proteomes" id="UP000187609">
    <property type="component" value="Unassembled WGS sequence"/>
</dbReference>
<dbReference type="InterPro" id="IPR001193">
    <property type="entry name" value="MBTPS2"/>
</dbReference>
<organism evidence="9 10">
    <name type="scientific">Nicotiana attenuata</name>
    <name type="common">Coyote tobacco</name>
    <dbReference type="NCBI Taxonomy" id="49451"/>
    <lineage>
        <taxon>Eukaryota</taxon>
        <taxon>Viridiplantae</taxon>
        <taxon>Streptophyta</taxon>
        <taxon>Embryophyta</taxon>
        <taxon>Tracheophyta</taxon>
        <taxon>Spermatophyta</taxon>
        <taxon>Magnoliopsida</taxon>
        <taxon>eudicotyledons</taxon>
        <taxon>Gunneridae</taxon>
        <taxon>Pentapetalae</taxon>
        <taxon>asterids</taxon>
        <taxon>lamiids</taxon>
        <taxon>Solanales</taxon>
        <taxon>Solanaceae</taxon>
        <taxon>Nicotianoideae</taxon>
        <taxon>Nicotianeae</taxon>
        <taxon>Nicotiana</taxon>
    </lineage>
</organism>
<proteinExistence type="inferred from homology"/>
<evidence type="ECO:0000259" key="8">
    <source>
        <dbReference type="Pfam" id="PF02163"/>
    </source>
</evidence>
<dbReference type="AlphaFoldDB" id="A0A1J6JDX8"/>
<dbReference type="InterPro" id="IPR036034">
    <property type="entry name" value="PDZ_sf"/>
</dbReference>
<dbReference type="GO" id="GO:0004222">
    <property type="term" value="F:metalloendopeptidase activity"/>
    <property type="evidence" value="ECO:0007669"/>
    <property type="project" value="EnsemblPlants"/>
</dbReference>
<dbReference type="PANTHER" id="PTHR13325">
    <property type="entry name" value="PROTEASE M50 MEMBRANE-BOUND TRANSCRIPTION FACTOR SITE 2 PROTEASE"/>
    <property type="match status" value="1"/>
</dbReference>
<dbReference type="STRING" id="49451.A0A1J6JDX8"/>
<keyword evidence="5 7" id="KW-0472">Membrane</keyword>